<proteinExistence type="predicted"/>
<protein>
    <submittedName>
        <fullName evidence="2">Uncharacterized protein</fullName>
    </submittedName>
</protein>
<keyword evidence="1" id="KW-0472">Membrane</keyword>
<comment type="caution">
    <text evidence="2">The sequence shown here is derived from an EMBL/GenBank/DDBJ whole genome shotgun (WGS) entry which is preliminary data.</text>
</comment>
<keyword evidence="1" id="KW-1133">Transmembrane helix</keyword>
<dbReference type="EMBL" id="VTEW01000016">
    <property type="protein sequence ID" value="TYS75505.1"/>
    <property type="molecule type" value="Genomic_DNA"/>
</dbReference>
<organism evidence="2 3">
    <name type="scientific">Rossellomorea aquimaris</name>
    <dbReference type="NCBI Taxonomy" id="189382"/>
    <lineage>
        <taxon>Bacteria</taxon>
        <taxon>Bacillati</taxon>
        <taxon>Bacillota</taxon>
        <taxon>Bacilli</taxon>
        <taxon>Bacillales</taxon>
        <taxon>Bacillaceae</taxon>
        <taxon>Rossellomorea</taxon>
    </lineage>
</organism>
<dbReference type="AlphaFoldDB" id="A0A5D4TJJ6"/>
<accession>A0A5D4TJJ6</accession>
<feature type="transmembrane region" description="Helical" evidence="1">
    <location>
        <begin position="7"/>
        <end position="24"/>
    </location>
</feature>
<evidence type="ECO:0000256" key="1">
    <source>
        <dbReference type="SAM" id="Phobius"/>
    </source>
</evidence>
<dbReference type="RefSeq" id="WP_187445279.1">
    <property type="nucleotide sequence ID" value="NZ_VTEW01000016.1"/>
</dbReference>
<sequence>MMVKKSIGYSAVYLTTQIIYQLFIHNEIRWAENLGISFMVFWVSLFFQWADVPYDWNKKRNAQKLNKDLE</sequence>
<reference evidence="2 3" key="1">
    <citation type="submission" date="2019-08" db="EMBL/GenBank/DDBJ databases">
        <title>Bacillus genomes from the desert of Cuatro Cienegas, Coahuila.</title>
        <authorList>
            <person name="Olmedo-Alvarez G."/>
        </authorList>
    </citation>
    <scope>NUCLEOTIDE SEQUENCE [LARGE SCALE GENOMIC DNA]</scope>
    <source>
        <strain evidence="2 3">CH451a_14T</strain>
    </source>
</reference>
<name>A0A5D4TJJ6_9BACI</name>
<keyword evidence="1" id="KW-0812">Transmembrane</keyword>
<evidence type="ECO:0000313" key="3">
    <source>
        <dbReference type="Proteomes" id="UP000325054"/>
    </source>
</evidence>
<feature type="transmembrane region" description="Helical" evidence="1">
    <location>
        <begin position="30"/>
        <end position="50"/>
    </location>
</feature>
<evidence type="ECO:0000313" key="2">
    <source>
        <dbReference type="EMBL" id="TYS75505.1"/>
    </source>
</evidence>
<dbReference type="Proteomes" id="UP000325054">
    <property type="component" value="Unassembled WGS sequence"/>
</dbReference>
<gene>
    <name evidence="2" type="ORF">FZC80_17070</name>
</gene>